<dbReference type="AlphaFoldDB" id="A0A9P6G5Y8"/>
<accession>A0A9P6G5Y8</accession>
<name>A0A9P6G5Y8_9PLEO</name>
<dbReference type="OrthoDB" id="3788825at2759"/>
<evidence type="ECO:0000313" key="1">
    <source>
        <dbReference type="EMBL" id="KAF9729477.1"/>
    </source>
</evidence>
<comment type="caution">
    <text evidence="1">The sequence shown here is derived from an EMBL/GenBank/DDBJ whole genome shotgun (WGS) entry which is preliminary data.</text>
</comment>
<reference evidence="1" key="1">
    <citation type="journal article" date="2020" name="Mol. Plant Microbe Interact.">
        <title>Genome Sequence of the Biocontrol Agent Coniothyrium minitans strain Conio (IMI 134523).</title>
        <authorList>
            <person name="Patel D."/>
            <person name="Shittu T.A."/>
            <person name="Baroncelli R."/>
            <person name="Muthumeenakshi S."/>
            <person name="Osborne T.H."/>
            <person name="Janganan T.K."/>
            <person name="Sreenivasaprasad S."/>
        </authorList>
    </citation>
    <scope>NUCLEOTIDE SEQUENCE</scope>
    <source>
        <strain evidence="1">Conio</strain>
    </source>
</reference>
<evidence type="ECO:0000313" key="2">
    <source>
        <dbReference type="Proteomes" id="UP000756921"/>
    </source>
</evidence>
<dbReference type="EMBL" id="WJXW01000016">
    <property type="protein sequence ID" value="KAF9729477.1"/>
    <property type="molecule type" value="Genomic_DNA"/>
</dbReference>
<proteinExistence type="predicted"/>
<dbReference type="Proteomes" id="UP000756921">
    <property type="component" value="Unassembled WGS sequence"/>
</dbReference>
<gene>
    <name evidence="1" type="ORF">PMIN01_12341</name>
</gene>
<organism evidence="1 2">
    <name type="scientific">Paraphaeosphaeria minitans</name>
    <dbReference type="NCBI Taxonomy" id="565426"/>
    <lineage>
        <taxon>Eukaryota</taxon>
        <taxon>Fungi</taxon>
        <taxon>Dikarya</taxon>
        <taxon>Ascomycota</taxon>
        <taxon>Pezizomycotina</taxon>
        <taxon>Dothideomycetes</taxon>
        <taxon>Pleosporomycetidae</taxon>
        <taxon>Pleosporales</taxon>
        <taxon>Massarineae</taxon>
        <taxon>Didymosphaeriaceae</taxon>
        <taxon>Paraphaeosphaeria</taxon>
    </lineage>
</organism>
<sequence>MHNGTIRLSAMRTILDMPHVRLDSLEAGKIIGCFVRLSCLVFLTFDAYPYIPGWRTVHEHLTRFWFHHIAATDLNDFNRGYMHSLKLRRTVRRPWKLIRHYSRTGRSGYEL</sequence>
<protein>
    <submittedName>
        <fullName evidence="1">Uncharacterized protein</fullName>
    </submittedName>
</protein>
<keyword evidence="2" id="KW-1185">Reference proteome</keyword>